<feature type="coiled-coil region" evidence="1">
    <location>
        <begin position="139"/>
        <end position="166"/>
    </location>
</feature>
<protein>
    <submittedName>
        <fullName evidence="3">DUF4236 domain-containing protein</fullName>
    </submittedName>
</protein>
<dbReference type="RefSeq" id="WP_116854233.1">
    <property type="nucleotide sequence ID" value="NZ_QTJV01000004.1"/>
</dbReference>
<dbReference type="AlphaFoldDB" id="A0A3E1P398"/>
<keyword evidence="4" id="KW-1185">Reference proteome</keyword>
<evidence type="ECO:0000313" key="4">
    <source>
        <dbReference type="Proteomes" id="UP000261174"/>
    </source>
</evidence>
<sequence length="364" mass="41169">MAWSYRKRIKIIPGVHLNISRKGISTNIGVKGASVTFGHDATYVNTVSGRHKVPPPRPVKSVASPAVVTLPQGNIFSIAPAEITNQDMQGVKEAILSAHQQRRELNHDLQQIKLALKGSQSQLTLSYVFLYGLIVPSIAKKIKERIAAQKMAIEEINQELEKSRMELDISFDADILQKYEAVKAAFVQLSHSKKIWDVTSAMQENRRVTRSAASTVVDKREVRIGIQSIEDIYANVEPLWFKNANGADLYFYPGFIIMYDTKDRFGIIDMKELQFNFLPVRFIERGVVPSDAKVIDYTWDKVNKNGAPDKRFRDNFQIPIVRYGAITLRTAAGVNEEYEFSNYEAAELFSEAFIDFQKVIKGGY</sequence>
<comment type="caution">
    <text evidence="3">The sequence shown here is derived from an EMBL/GenBank/DDBJ whole genome shotgun (WGS) entry which is preliminary data.</text>
</comment>
<keyword evidence="1" id="KW-0175">Coiled coil</keyword>
<evidence type="ECO:0000313" key="3">
    <source>
        <dbReference type="EMBL" id="RFM34651.1"/>
    </source>
</evidence>
<dbReference type="OrthoDB" id="9806903at2"/>
<dbReference type="Proteomes" id="UP000261174">
    <property type="component" value="Unassembled WGS sequence"/>
</dbReference>
<organism evidence="3 4">
    <name type="scientific">Chitinophaga silvisoli</name>
    <dbReference type="NCBI Taxonomy" id="2291814"/>
    <lineage>
        <taxon>Bacteria</taxon>
        <taxon>Pseudomonadati</taxon>
        <taxon>Bacteroidota</taxon>
        <taxon>Chitinophagia</taxon>
        <taxon>Chitinophagales</taxon>
        <taxon>Chitinophagaceae</taxon>
        <taxon>Chitinophaga</taxon>
    </lineage>
</organism>
<evidence type="ECO:0000256" key="1">
    <source>
        <dbReference type="SAM" id="Coils"/>
    </source>
</evidence>
<dbReference type="InterPro" id="IPR025330">
    <property type="entry name" value="DUF4236"/>
</dbReference>
<dbReference type="Pfam" id="PF14020">
    <property type="entry name" value="DUF4236"/>
    <property type="match status" value="1"/>
</dbReference>
<evidence type="ECO:0000259" key="2">
    <source>
        <dbReference type="Pfam" id="PF14020"/>
    </source>
</evidence>
<dbReference type="EMBL" id="QTJV01000004">
    <property type="protein sequence ID" value="RFM34651.1"/>
    <property type="molecule type" value="Genomic_DNA"/>
</dbReference>
<accession>A0A3E1P398</accession>
<name>A0A3E1P398_9BACT</name>
<gene>
    <name evidence="3" type="ORF">DXN04_15410</name>
</gene>
<proteinExistence type="predicted"/>
<reference evidence="3 4" key="1">
    <citation type="submission" date="2018-08" db="EMBL/GenBank/DDBJ databases">
        <title>Chitinophaga sp. K20C18050901, a novel bacterium isolated from forest soil.</title>
        <authorList>
            <person name="Wang C."/>
        </authorList>
    </citation>
    <scope>NUCLEOTIDE SEQUENCE [LARGE SCALE GENOMIC DNA]</scope>
    <source>
        <strain evidence="3 4">K20C18050901</strain>
    </source>
</reference>
<feature type="domain" description="DUF4236" evidence="2">
    <location>
        <begin position="3"/>
        <end position="46"/>
    </location>
</feature>